<dbReference type="Pfam" id="PF04066">
    <property type="entry name" value="MrpF_PhaF"/>
    <property type="match status" value="1"/>
</dbReference>
<keyword evidence="2" id="KW-0813">Transport</keyword>
<keyword evidence="6 7" id="KW-0472">Membrane</keyword>
<dbReference type="InterPro" id="IPR007208">
    <property type="entry name" value="MrpF/PhaF-like"/>
</dbReference>
<dbReference type="PANTHER" id="PTHR34702:SF1">
    <property type="entry name" value="NA(+)_H(+) ANTIPORTER SUBUNIT F"/>
    <property type="match status" value="1"/>
</dbReference>
<comment type="subcellular location">
    <subcellularLocation>
        <location evidence="1">Cell membrane</location>
        <topology evidence="1">Multi-pass membrane protein</topology>
    </subcellularLocation>
</comment>
<evidence type="ECO:0000313" key="8">
    <source>
        <dbReference type="EMBL" id="HIP57269.1"/>
    </source>
</evidence>
<evidence type="ECO:0000256" key="2">
    <source>
        <dbReference type="ARBA" id="ARBA00022448"/>
    </source>
</evidence>
<keyword evidence="5 7" id="KW-1133">Transmembrane helix</keyword>
<keyword evidence="4 7" id="KW-0812">Transmembrane</keyword>
<organism evidence="8 9">
    <name type="scientific">Ignisphaera aggregans</name>
    <dbReference type="NCBI Taxonomy" id="334771"/>
    <lineage>
        <taxon>Archaea</taxon>
        <taxon>Thermoproteota</taxon>
        <taxon>Thermoprotei</taxon>
        <taxon>Desulfurococcales</taxon>
        <taxon>Desulfurococcaceae</taxon>
        <taxon>Ignisphaera</taxon>
    </lineage>
</organism>
<gene>
    <name evidence="8" type="ORF">EYH02_04290</name>
</gene>
<dbReference type="GO" id="GO:0005886">
    <property type="term" value="C:plasma membrane"/>
    <property type="evidence" value="ECO:0007669"/>
    <property type="project" value="UniProtKB-SubCell"/>
</dbReference>
<evidence type="ECO:0000256" key="5">
    <source>
        <dbReference type="ARBA" id="ARBA00022989"/>
    </source>
</evidence>
<dbReference type="PANTHER" id="PTHR34702">
    <property type="entry name" value="NA(+)/H(+) ANTIPORTER SUBUNIT F1"/>
    <property type="match status" value="1"/>
</dbReference>
<dbReference type="EMBL" id="DQTV01000077">
    <property type="protein sequence ID" value="HIP57269.1"/>
    <property type="molecule type" value="Genomic_DNA"/>
</dbReference>
<name>A0A832YYP6_9CREN</name>
<feature type="transmembrane region" description="Helical" evidence="7">
    <location>
        <begin position="66"/>
        <end position="84"/>
    </location>
</feature>
<sequence length="94" mass="10691">MELENWVTGFITIAMFFYIVAFLLYIVRIVRGPTVPDMIIAVDALSYDLAAFLVVLSILFRSPIMIPSALVLVLWVYALDIYVAKYLEAREIGE</sequence>
<evidence type="ECO:0000256" key="4">
    <source>
        <dbReference type="ARBA" id="ARBA00022692"/>
    </source>
</evidence>
<protein>
    <submittedName>
        <fullName evidence="8">pH regulation protein F</fullName>
    </submittedName>
</protein>
<evidence type="ECO:0000256" key="1">
    <source>
        <dbReference type="ARBA" id="ARBA00004651"/>
    </source>
</evidence>
<evidence type="ECO:0000256" key="6">
    <source>
        <dbReference type="ARBA" id="ARBA00023136"/>
    </source>
</evidence>
<evidence type="ECO:0000256" key="7">
    <source>
        <dbReference type="SAM" id="Phobius"/>
    </source>
</evidence>
<keyword evidence="3" id="KW-1003">Cell membrane</keyword>
<proteinExistence type="predicted"/>
<dbReference type="AlphaFoldDB" id="A0A832YYP6"/>
<evidence type="ECO:0000313" key="9">
    <source>
        <dbReference type="Proteomes" id="UP000605805"/>
    </source>
</evidence>
<reference evidence="8" key="1">
    <citation type="journal article" date="2020" name="ISME J.">
        <title>Gammaproteobacteria mediating utilization of methyl-, sulfur- and petroleum organic compounds in deep ocean hydrothermal plumes.</title>
        <authorList>
            <person name="Zhou Z."/>
            <person name="Liu Y."/>
            <person name="Pan J."/>
            <person name="Cron B.R."/>
            <person name="Toner B.M."/>
            <person name="Anantharaman K."/>
            <person name="Breier J.A."/>
            <person name="Dick G.J."/>
            <person name="Li M."/>
        </authorList>
    </citation>
    <scope>NUCLEOTIDE SEQUENCE</scope>
    <source>
        <strain evidence="8">SZUA-1435</strain>
    </source>
</reference>
<comment type="caution">
    <text evidence="8">The sequence shown here is derived from an EMBL/GenBank/DDBJ whole genome shotgun (WGS) entry which is preliminary data.</text>
</comment>
<dbReference type="GO" id="GO:0015385">
    <property type="term" value="F:sodium:proton antiporter activity"/>
    <property type="evidence" value="ECO:0007669"/>
    <property type="project" value="TreeGrafter"/>
</dbReference>
<evidence type="ECO:0000256" key="3">
    <source>
        <dbReference type="ARBA" id="ARBA00022475"/>
    </source>
</evidence>
<dbReference type="Proteomes" id="UP000605805">
    <property type="component" value="Unassembled WGS sequence"/>
</dbReference>
<feature type="transmembrane region" description="Helical" evidence="7">
    <location>
        <begin position="6"/>
        <end position="27"/>
    </location>
</feature>
<accession>A0A832YYP6</accession>